<evidence type="ECO:0000256" key="1">
    <source>
        <dbReference type="ARBA" id="ARBA00022737"/>
    </source>
</evidence>
<dbReference type="InterPro" id="IPR036034">
    <property type="entry name" value="PDZ_sf"/>
</dbReference>
<dbReference type="Pfam" id="PF00168">
    <property type="entry name" value="C2"/>
    <property type="match status" value="1"/>
</dbReference>
<dbReference type="SMART" id="SM00228">
    <property type="entry name" value="PDZ"/>
    <property type="match status" value="1"/>
</dbReference>
<feature type="domain" description="PDZ" evidence="6">
    <location>
        <begin position="4"/>
        <end position="99"/>
    </location>
</feature>
<dbReference type="Gene3D" id="2.30.42.10">
    <property type="match status" value="1"/>
</dbReference>
<dbReference type="GO" id="GO:0044325">
    <property type="term" value="F:transmembrane transporter binding"/>
    <property type="evidence" value="ECO:0007669"/>
    <property type="project" value="TreeGrafter"/>
</dbReference>
<dbReference type="PANTHER" id="PTHR12157">
    <property type="entry name" value="REGULATING SYNAPTIC MEMBRANE EXOCYTOSIS PROTEIN"/>
    <property type="match status" value="1"/>
</dbReference>
<dbReference type="SUPFAM" id="SSF50156">
    <property type="entry name" value="PDZ domain-like"/>
    <property type="match status" value="1"/>
</dbReference>
<dbReference type="PANTHER" id="PTHR12157:SF21">
    <property type="entry name" value="RAB3 INTERACTING MOLECULE, ISOFORM F"/>
    <property type="match status" value="1"/>
</dbReference>
<feature type="non-terminal residue" evidence="7">
    <location>
        <position position="267"/>
    </location>
</feature>
<dbReference type="InterPro" id="IPR000008">
    <property type="entry name" value="C2_dom"/>
</dbReference>
<dbReference type="GO" id="GO:0048167">
    <property type="term" value="P:regulation of synaptic plasticity"/>
    <property type="evidence" value="ECO:0007669"/>
    <property type="project" value="TreeGrafter"/>
</dbReference>
<dbReference type="PROSITE" id="PS50106">
    <property type="entry name" value="PDZ"/>
    <property type="match status" value="1"/>
</dbReference>
<accession>A0AAN9AB61</accession>
<reference evidence="7 8" key="1">
    <citation type="submission" date="2023-11" db="EMBL/GenBank/DDBJ databases">
        <title>Halocaridina rubra genome assembly.</title>
        <authorList>
            <person name="Smith C."/>
        </authorList>
    </citation>
    <scope>NUCLEOTIDE SEQUENCE [LARGE SCALE GENOMIC DNA]</scope>
    <source>
        <strain evidence="7">EP-1</strain>
        <tissue evidence="7">Whole</tissue>
    </source>
</reference>
<dbReference type="GO" id="GO:0042391">
    <property type="term" value="P:regulation of membrane potential"/>
    <property type="evidence" value="ECO:0007669"/>
    <property type="project" value="TreeGrafter"/>
</dbReference>
<dbReference type="PROSITE" id="PS50004">
    <property type="entry name" value="C2"/>
    <property type="match status" value="1"/>
</dbReference>
<feature type="region of interest" description="Disordered" evidence="4">
    <location>
        <begin position="107"/>
        <end position="159"/>
    </location>
</feature>
<proteinExistence type="predicted"/>
<evidence type="ECO:0000313" key="8">
    <source>
        <dbReference type="Proteomes" id="UP001381693"/>
    </source>
</evidence>
<dbReference type="GO" id="GO:0042734">
    <property type="term" value="C:presynaptic membrane"/>
    <property type="evidence" value="ECO:0007669"/>
    <property type="project" value="TreeGrafter"/>
</dbReference>
<dbReference type="InterPro" id="IPR035892">
    <property type="entry name" value="C2_domain_sf"/>
</dbReference>
<evidence type="ECO:0000259" key="5">
    <source>
        <dbReference type="PROSITE" id="PS50004"/>
    </source>
</evidence>
<dbReference type="GO" id="GO:0048788">
    <property type="term" value="C:cytoskeleton of presynaptic active zone"/>
    <property type="evidence" value="ECO:0007669"/>
    <property type="project" value="TreeGrafter"/>
</dbReference>
<sequence>MIGHMILNKYMKGEVGPASSAAILGLKVGGGKILDSGKIGALIEKVKKGSIADTVGHLRPGDEVLEWNGRSLQGKSFEEVYDIITESRQEPQVELIVSRLLSDVGRQPARRHTHAGVASRGGGDGSYDPRKLSEPGRDRRPSVTITSPGSPETYRIRTHSPSVTGKLQLKLWFEPANQQLVVTIVCAVDLPPRATGQPRNPYAKMFLLPDRSEKSKRRTKAIGNSVDPRWNQSFVYCPLRRAELKSRSLEITIWDYDRYGANDYLGE</sequence>
<feature type="domain" description="C2" evidence="5">
    <location>
        <begin position="163"/>
        <end position="267"/>
    </location>
</feature>
<evidence type="ECO:0000256" key="2">
    <source>
        <dbReference type="ARBA" id="ARBA00023018"/>
    </source>
</evidence>
<feature type="compositionally biased region" description="Basic and acidic residues" evidence="4">
    <location>
        <begin position="127"/>
        <end position="141"/>
    </location>
</feature>
<evidence type="ECO:0000256" key="3">
    <source>
        <dbReference type="ARBA" id="ARBA00034103"/>
    </source>
</evidence>
<dbReference type="Proteomes" id="UP001381693">
    <property type="component" value="Unassembled WGS sequence"/>
</dbReference>
<dbReference type="PRINTS" id="PR00399">
    <property type="entry name" value="SYNAPTOTAGMN"/>
</dbReference>
<dbReference type="Pfam" id="PF00595">
    <property type="entry name" value="PDZ"/>
    <property type="match status" value="1"/>
</dbReference>
<organism evidence="7 8">
    <name type="scientific">Halocaridina rubra</name>
    <name type="common">Hawaiian red shrimp</name>
    <dbReference type="NCBI Taxonomy" id="373956"/>
    <lineage>
        <taxon>Eukaryota</taxon>
        <taxon>Metazoa</taxon>
        <taxon>Ecdysozoa</taxon>
        <taxon>Arthropoda</taxon>
        <taxon>Crustacea</taxon>
        <taxon>Multicrustacea</taxon>
        <taxon>Malacostraca</taxon>
        <taxon>Eumalacostraca</taxon>
        <taxon>Eucarida</taxon>
        <taxon>Decapoda</taxon>
        <taxon>Pleocyemata</taxon>
        <taxon>Caridea</taxon>
        <taxon>Atyoidea</taxon>
        <taxon>Atyidae</taxon>
        <taxon>Halocaridina</taxon>
    </lineage>
</organism>
<evidence type="ECO:0000313" key="7">
    <source>
        <dbReference type="EMBL" id="KAK7081548.1"/>
    </source>
</evidence>
<evidence type="ECO:0000256" key="4">
    <source>
        <dbReference type="SAM" id="MobiDB-lite"/>
    </source>
</evidence>
<dbReference type="AlphaFoldDB" id="A0AAN9AB61"/>
<dbReference type="SUPFAM" id="SSF49562">
    <property type="entry name" value="C2 domain (Calcium/lipid-binding domain, CaLB)"/>
    <property type="match status" value="1"/>
</dbReference>
<dbReference type="InterPro" id="IPR001565">
    <property type="entry name" value="Synaptotagmin"/>
</dbReference>
<dbReference type="GO" id="GO:0050806">
    <property type="term" value="P:positive regulation of synaptic transmission"/>
    <property type="evidence" value="ECO:0007669"/>
    <property type="project" value="TreeGrafter"/>
</dbReference>
<dbReference type="GO" id="GO:0048791">
    <property type="term" value="P:calcium ion-regulated exocytosis of neurotransmitter"/>
    <property type="evidence" value="ECO:0007669"/>
    <property type="project" value="TreeGrafter"/>
</dbReference>
<gene>
    <name evidence="7" type="primary">unc-10_1</name>
    <name evidence="7" type="ORF">SK128_017646</name>
</gene>
<dbReference type="InterPro" id="IPR039032">
    <property type="entry name" value="Rim-like"/>
</dbReference>
<protein>
    <submittedName>
        <fullName evidence="7">Rab GTPase binding</fullName>
    </submittedName>
</protein>
<keyword evidence="2" id="KW-0770">Synapse</keyword>
<name>A0AAN9AB61_HALRR</name>
<evidence type="ECO:0000259" key="6">
    <source>
        <dbReference type="PROSITE" id="PS50106"/>
    </source>
</evidence>
<keyword evidence="1" id="KW-0677">Repeat</keyword>
<dbReference type="EMBL" id="JAXCGZ010004704">
    <property type="protein sequence ID" value="KAK7081548.1"/>
    <property type="molecule type" value="Genomic_DNA"/>
</dbReference>
<dbReference type="Gene3D" id="2.60.40.150">
    <property type="entry name" value="C2 domain"/>
    <property type="match status" value="1"/>
</dbReference>
<comment type="subcellular location">
    <subcellularLocation>
        <location evidence="3">Synapse</location>
    </subcellularLocation>
</comment>
<comment type="caution">
    <text evidence="7">The sequence shown here is derived from an EMBL/GenBank/DDBJ whole genome shotgun (WGS) entry which is preliminary data.</text>
</comment>
<dbReference type="CDD" id="cd06714">
    <property type="entry name" value="PDZ_RIM-like"/>
    <property type="match status" value="1"/>
</dbReference>
<keyword evidence="8" id="KW-1185">Reference proteome</keyword>
<dbReference type="GO" id="GO:0031267">
    <property type="term" value="F:small GTPase binding"/>
    <property type="evidence" value="ECO:0007669"/>
    <property type="project" value="InterPro"/>
</dbReference>
<dbReference type="InterPro" id="IPR001478">
    <property type="entry name" value="PDZ"/>
</dbReference>